<dbReference type="AlphaFoldDB" id="J9DL15"/>
<evidence type="ECO:0000313" key="1">
    <source>
        <dbReference type="EMBL" id="EJW03290.1"/>
    </source>
</evidence>
<dbReference type="VEuPathDB" id="MicrosporidiaDB:EDEG_02356"/>
<evidence type="ECO:0000313" key="2">
    <source>
        <dbReference type="Proteomes" id="UP000003163"/>
    </source>
</evidence>
<dbReference type="EMBL" id="AFBI03000041">
    <property type="protein sequence ID" value="EJW03290.1"/>
    <property type="molecule type" value="Genomic_DNA"/>
</dbReference>
<reference evidence="1 2" key="1">
    <citation type="submission" date="2011-08" db="EMBL/GenBank/DDBJ databases">
        <authorList>
            <person name="Liu Z.J."/>
            <person name="Shi F.L."/>
            <person name="Lu J.Q."/>
            <person name="Li M."/>
            <person name="Wang Z.L."/>
        </authorList>
    </citation>
    <scope>NUCLEOTIDE SEQUENCE [LARGE SCALE GENOMIC DNA]</scope>
    <source>
        <strain evidence="1 2">USNM 41457</strain>
    </source>
</reference>
<name>J9DL15_EDHAE</name>
<sequence length="186" mass="22072">MKCFKSSMKVKSIKKMENRKFVKTSFFAKCKKKASFLVDKKFFVMFFSRWVMLRSFLCRLSGNFCKKQKNATSFSKNVENDKKLQKKLKSSQELNNSKEEGNHSFILNDAIEKEVNISNDLIKESKTENIYYHKIKKNNISEDLIKDENRSNEIINNDNIYNDIIKESKTENIYNDIIKKIIYLMI</sequence>
<accession>J9DL15</accession>
<comment type="caution">
    <text evidence="1">The sequence shown here is derived from an EMBL/GenBank/DDBJ whole genome shotgun (WGS) entry which is preliminary data.</text>
</comment>
<proteinExistence type="predicted"/>
<dbReference type="HOGENOM" id="CLU_1454382_0_0_1"/>
<dbReference type="InParanoid" id="J9DL15"/>
<organism evidence="1 2">
    <name type="scientific">Edhazardia aedis (strain USNM 41457)</name>
    <name type="common">Microsporidian parasite</name>
    <dbReference type="NCBI Taxonomy" id="1003232"/>
    <lineage>
        <taxon>Eukaryota</taxon>
        <taxon>Fungi</taxon>
        <taxon>Fungi incertae sedis</taxon>
        <taxon>Microsporidia</taxon>
        <taxon>Edhazardia</taxon>
    </lineage>
</organism>
<protein>
    <submittedName>
        <fullName evidence="1">Uncharacterized protein</fullName>
    </submittedName>
</protein>
<keyword evidence="2" id="KW-1185">Reference proteome</keyword>
<gene>
    <name evidence="1" type="ORF">EDEG_02356</name>
</gene>
<reference evidence="2" key="2">
    <citation type="submission" date="2015-07" db="EMBL/GenBank/DDBJ databases">
        <title>Contrasting host-pathogen interactions and genome evolution in two generalist and specialist microsporidian pathogens of mosquitoes.</title>
        <authorList>
            <consortium name="The Broad Institute Genomics Platform"/>
            <consortium name="The Broad Institute Genome Sequencing Center for Infectious Disease"/>
            <person name="Cuomo C.A."/>
            <person name="Sanscrainte N.D."/>
            <person name="Goldberg J.M."/>
            <person name="Heiman D."/>
            <person name="Young S."/>
            <person name="Zeng Q."/>
            <person name="Becnel J.J."/>
            <person name="Birren B.W."/>
        </authorList>
    </citation>
    <scope>NUCLEOTIDE SEQUENCE [LARGE SCALE GENOMIC DNA]</scope>
    <source>
        <strain evidence="2">USNM 41457</strain>
    </source>
</reference>
<dbReference type="Proteomes" id="UP000003163">
    <property type="component" value="Unassembled WGS sequence"/>
</dbReference>